<dbReference type="RefSeq" id="WP_199260950.1">
    <property type="nucleotide sequence ID" value="NZ_CP054140.1"/>
</dbReference>
<dbReference type="Gene3D" id="3.50.50.60">
    <property type="entry name" value="FAD/NAD(P)-binding domain"/>
    <property type="match status" value="1"/>
</dbReference>
<dbReference type="Proteomes" id="UP000596092">
    <property type="component" value="Chromosome"/>
</dbReference>
<dbReference type="AlphaFoldDB" id="A0A7T5VD18"/>
<dbReference type="SUPFAM" id="SSF51905">
    <property type="entry name" value="FAD/NAD(P)-binding domain"/>
    <property type="match status" value="1"/>
</dbReference>
<dbReference type="InterPro" id="IPR004792">
    <property type="entry name" value="BaiN-like"/>
</dbReference>
<reference evidence="6 7" key="1">
    <citation type="submission" date="2020-05" db="EMBL/GenBank/DDBJ databases">
        <title>Complete genome of Desulfobulbus oligotrophicus.</title>
        <authorList>
            <person name="Podar M."/>
        </authorList>
    </citation>
    <scope>NUCLEOTIDE SEQUENCE [LARGE SCALE GENOMIC DNA]</scope>
    <source>
        <strain evidence="6 7">Prop6</strain>
    </source>
</reference>
<feature type="domain" description="RsdA/BaiN/AoA(So)-like insert" evidence="5">
    <location>
        <begin position="209"/>
        <end position="372"/>
    </location>
</feature>
<keyword evidence="3" id="KW-0274">FAD</keyword>
<keyword evidence="2" id="KW-0285">Flavoprotein</keyword>
<dbReference type="Pfam" id="PF03486">
    <property type="entry name" value="HI0933_like"/>
    <property type="match status" value="1"/>
</dbReference>
<feature type="domain" description="RsdA/BaiN/AoA(So)-like Rossmann fold-like" evidence="4">
    <location>
        <begin position="23"/>
        <end position="425"/>
    </location>
</feature>
<accession>A0A7T5VD18</accession>
<name>A0A7T5VD18_9BACT</name>
<dbReference type="InterPro" id="IPR057661">
    <property type="entry name" value="RsdA/BaiN/AoA(So)_Rossmann"/>
</dbReference>
<dbReference type="EMBL" id="CP054140">
    <property type="protein sequence ID" value="QQG65638.1"/>
    <property type="molecule type" value="Genomic_DNA"/>
</dbReference>
<dbReference type="NCBIfam" id="TIGR00275">
    <property type="entry name" value="aminoacetone oxidase family FAD-binding enzyme"/>
    <property type="match status" value="1"/>
</dbReference>
<protein>
    <submittedName>
        <fullName evidence="6">NAD(P)/FAD-dependent oxidoreductase</fullName>
    </submittedName>
</protein>
<evidence type="ECO:0000256" key="2">
    <source>
        <dbReference type="ARBA" id="ARBA00022630"/>
    </source>
</evidence>
<organism evidence="6 7">
    <name type="scientific">Desulfobulbus oligotrophicus</name>
    <dbReference type="NCBI Taxonomy" id="1909699"/>
    <lineage>
        <taxon>Bacteria</taxon>
        <taxon>Pseudomonadati</taxon>
        <taxon>Thermodesulfobacteriota</taxon>
        <taxon>Desulfobulbia</taxon>
        <taxon>Desulfobulbales</taxon>
        <taxon>Desulfobulbaceae</taxon>
        <taxon>Desulfobulbus</taxon>
    </lineage>
</organism>
<sequence>MQKESSSTDRYRDSKPIDSPVHCLVVGGGAAGLLAAGQAALAGADVLVLEKMSRPGRKLAITGKGRCNLTNVAPITEFIDHFGPTGSFLRQAFHRYFTSDLLEFLQELGVATVTERGGRVFPASGGAPEVVTALLRWLERCGAAVRTGAPVERLLITDQAVTGVVCNGTVLPCSTLILATGGASYPLTGSTGDGYRLAEQAGHRLVPVRPALVPLITEGEWAGRAAGLQLRNTRVQLYISGRKQAEAFGELTFMQFGLSGPVILTLSGRAVDALRQRLEVHLVLDLKPGLDEKKLDARLIRDFEQRHREPLDSVLRGLLPQELVPIALELNGLAPDRLAGTVRSVERKQLRHWLKNWRLRIVGHRPMAEAIVTAGGVDTREVDPRTMGSRLVRGLFFAGEILDLQADTGGYNLQAAFSTGWLAGRAAAAG</sequence>
<evidence type="ECO:0000313" key="7">
    <source>
        <dbReference type="Proteomes" id="UP000596092"/>
    </source>
</evidence>
<dbReference type="PANTHER" id="PTHR42887">
    <property type="entry name" value="OS12G0638800 PROTEIN"/>
    <property type="match status" value="1"/>
</dbReference>
<dbReference type="InterPro" id="IPR023166">
    <property type="entry name" value="BaiN-like_dom_sf"/>
</dbReference>
<evidence type="ECO:0000256" key="1">
    <source>
        <dbReference type="ARBA" id="ARBA00001974"/>
    </source>
</evidence>
<proteinExistence type="predicted"/>
<dbReference type="KEGG" id="dog:HP555_07040"/>
<evidence type="ECO:0000259" key="5">
    <source>
        <dbReference type="Pfam" id="PF22780"/>
    </source>
</evidence>
<evidence type="ECO:0000256" key="3">
    <source>
        <dbReference type="ARBA" id="ARBA00022827"/>
    </source>
</evidence>
<dbReference type="Pfam" id="PF22780">
    <property type="entry name" value="HI0933_like_1st"/>
    <property type="match status" value="1"/>
</dbReference>
<evidence type="ECO:0000313" key="6">
    <source>
        <dbReference type="EMBL" id="QQG65638.1"/>
    </source>
</evidence>
<keyword evidence="7" id="KW-1185">Reference proteome</keyword>
<comment type="cofactor">
    <cofactor evidence="1">
        <name>FAD</name>
        <dbReference type="ChEBI" id="CHEBI:57692"/>
    </cofactor>
</comment>
<dbReference type="InterPro" id="IPR055178">
    <property type="entry name" value="RsdA/BaiN/AoA(So)-like_dom"/>
</dbReference>
<dbReference type="PRINTS" id="PR00411">
    <property type="entry name" value="PNDRDTASEI"/>
</dbReference>
<dbReference type="InterPro" id="IPR036188">
    <property type="entry name" value="FAD/NAD-bd_sf"/>
</dbReference>
<gene>
    <name evidence="6" type="ORF">HP555_07040</name>
</gene>
<dbReference type="Gene3D" id="2.40.30.10">
    <property type="entry name" value="Translation factors"/>
    <property type="match status" value="1"/>
</dbReference>
<dbReference type="Gene3D" id="1.10.8.260">
    <property type="entry name" value="HI0933 insert domain-like"/>
    <property type="match status" value="1"/>
</dbReference>
<dbReference type="SUPFAM" id="SSF160996">
    <property type="entry name" value="HI0933 insert domain-like"/>
    <property type="match status" value="1"/>
</dbReference>
<dbReference type="PANTHER" id="PTHR42887:SF2">
    <property type="entry name" value="OS12G0638800 PROTEIN"/>
    <property type="match status" value="1"/>
</dbReference>
<evidence type="ECO:0000259" key="4">
    <source>
        <dbReference type="Pfam" id="PF03486"/>
    </source>
</evidence>